<comment type="caution">
    <text evidence="1">The sequence shown here is derived from an EMBL/GenBank/DDBJ whole genome shotgun (WGS) entry which is preliminary data.</text>
</comment>
<gene>
    <name evidence="1" type="ORF">MJG53_016081</name>
</gene>
<sequence length="231" mass="24121">MLQVGPEKSCLDSLLHLPGFLKAEADGTAGHRAVTQEGDSWPTLPSAVTSDAPANPFAGRRRTAFSTANTSSSTAASGSSARGLLVRLSQGRAGCTLPASEHSQPLVLAGQQCPHSAPGPLYPRAACLKASSTVDDTSSTKDPTDRTGPEQAACGRRCSRLSTVGVKDTCAYLQHTALACDTERHLSVGSLLWKQTLTTQMLLQASDRDRSGARSPYGGGQSDEALQAQRT</sequence>
<dbReference type="EMBL" id="CM043045">
    <property type="protein sequence ID" value="KAI4563507.1"/>
    <property type="molecule type" value="Genomic_DNA"/>
</dbReference>
<name>A0ACB9UAU3_9CETA</name>
<organism evidence="1 2">
    <name type="scientific">Ovis ammon polii x Ovis aries</name>
    <dbReference type="NCBI Taxonomy" id="2918886"/>
    <lineage>
        <taxon>Eukaryota</taxon>
        <taxon>Metazoa</taxon>
        <taxon>Chordata</taxon>
        <taxon>Craniata</taxon>
        <taxon>Vertebrata</taxon>
        <taxon>Euteleostomi</taxon>
        <taxon>Mammalia</taxon>
        <taxon>Eutheria</taxon>
        <taxon>Laurasiatheria</taxon>
        <taxon>Artiodactyla</taxon>
        <taxon>Ruminantia</taxon>
        <taxon>Pecora</taxon>
        <taxon>Bovidae</taxon>
        <taxon>Caprinae</taxon>
        <taxon>Ovis</taxon>
    </lineage>
</organism>
<accession>A0ACB9UAU3</accession>
<reference evidence="1" key="1">
    <citation type="submission" date="2022-03" db="EMBL/GenBank/DDBJ databases">
        <title>Genomic analyses of argali, domestic sheep and their hybrids provide insights into chromosomal evolution, heterosis and genetic basis of agronomic traits.</title>
        <authorList>
            <person name="Li M."/>
        </authorList>
    </citation>
    <scope>NUCLEOTIDE SEQUENCE</scope>
    <source>
        <strain evidence="1">F1 hybrid</strain>
    </source>
</reference>
<protein>
    <submittedName>
        <fullName evidence="1">Uncharacterized protein</fullName>
    </submittedName>
</protein>
<evidence type="ECO:0000313" key="1">
    <source>
        <dbReference type="EMBL" id="KAI4563507.1"/>
    </source>
</evidence>
<proteinExistence type="predicted"/>
<dbReference type="Proteomes" id="UP001057279">
    <property type="component" value="Linkage Group LG20"/>
</dbReference>
<evidence type="ECO:0000313" key="2">
    <source>
        <dbReference type="Proteomes" id="UP001057279"/>
    </source>
</evidence>
<keyword evidence="2" id="KW-1185">Reference proteome</keyword>